<keyword evidence="3" id="KW-1185">Reference proteome</keyword>
<comment type="caution">
    <text evidence="2">The sequence shown here is derived from an EMBL/GenBank/DDBJ whole genome shotgun (WGS) entry which is preliminary data.</text>
</comment>
<feature type="domain" description="TY-Chap central" evidence="1">
    <location>
        <begin position="26"/>
        <end position="152"/>
    </location>
</feature>
<dbReference type="RefSeq" id="WP_330152934.1">
    <property type="nucleotide sequence ID" value="NZ_JAUZMZ010000087.1"/>
</dbReference>
<gene>
    <name evidence="2" type="ORF">Q8814_15630</name>
</gene>
<dbReference type="InterPro" id="IPR054343">
    <property type="entry name" value="TY-Chap_M"/>
</dbReference>
<evidence type="ECO:0000313" key="3">
    <source>
        <dbReference type="Proteomes" id="UP001331936"/>
    </source>
</evidence>
<sequence length="190" mass="20228">MTETAVNDAPPIDESRLLPIGTDDDDTLRDAVVGILAEVIDEAPEPDEDGEIPVWIDDVLTYATVDAENGVVVLTTYIAESIAGRTRAAEVLGDLQEEWPEFKFLLQKDRVTAEQRVGASPLVPVHLIRAVAALVPLVEETRVLASRLGGEACVFDGEEDDSEDDDTESTDGVIGEDLLAGCGCGDCSCG</sequence>
<dbReference type="Pfam" id="PF22551">
    <property type="entry name" value="TY-Chap1"/>
    <property type="match status" value="1"/>
</dbReference>
<evidence type="ECO:0000313" key="2">
    <source>
        <dbReference type="EMBL" id="MEE2033531.1"/>
    </source>
</evidence>
<evidence type="ECO:0000259" key="1">
    <source>
        <dbReference type="Pfam" id="PF22551"/>
    </source>
</evidence>
<protein>
    <recommendedName>
        <fullName evidence="1">TY-Chap central domain-containing protein</fullName>
    </recommendedName>
</protein>
<accession>A0ABU7JU23</accession>
<dbReference type="Proteomes" id="UP001331936">
    <property type="component" value="Unassembled WGS sequence"/>
</dbReference>
<proteinExistence type="predicted"/>
<organism evidence="2 3">
    <name type="scientific">Rhodococcus chondri</name>
    <dbReference type="NCBI Taxonomy" id="3065941"/>
    <lineage>
        <taxon>Bacteria</taxon>
        <taxon>Bacillati</taxon>
        <taxon>Actinomycetota</taxon>
        <taxon>Actinomycetes</taxon>
        <taxon>Mycobacteriales</taxon>
        <taxon>Nocardiaceae</taxon>
        <taxon>Rhodococcus</taxon>
    </lineage>
</organism>
<reference evidence="2 3" key="1">
    <citation type="submission" date="2023-08" db="EMBL/GenBank/DDBJ databases">
        <authorList>
            <person name="Girao M."/>
            <person name="Carvalho M.F."/>
        </authorList>
    </citation>
    <scope>NUCLEOTIDE SEQUENCE [LARGE SCALE GENOMIC DNA]</scope>
    <source>
        <strain evidence="2 3">CC-R104</strain>
    </source>
</reference>
<name>A0ABU7JU23_9NOCA</name>
<dbReference type="EMBL" id="JAUZMZ010000087">
    <property type="protein sequence ID" value="MEE2033531.1"/>
    <property type="molecule type" value="Genomic_DNA"/>
</dbReference>